<reference evidence="2 3" key="1">
    <citation type="journal article" date="2018" name="BMC Genomics">
        <title>Comparative genome analyses reveal sequence features reflecting distinct modes of host-adaptation between dicot and monocot powdery mildew.</title>
        <authorList>
            <person name="Wu Y."/>
            <person name="Ma X."/>
            <person name="Pan Z."/>
            <person name="Kale S.D."/>
            <person name="Song Y."/>
            <person name="King H."/>
            <person name="Zhang Q."/>
            <person name="Presley C."/>
            <person name="Deng X."/>
            <person name="Wei C.I."/>
            <person name="Xiao S."/>
        </authorList>
    </citation>
    <scope>NUCLEOTIDE SEQUENCE [LARGE SCALE GENOMIC DNA]</scope>
    <source>
        <strain evidence="2">UMSG2</strain>
    </source>
</reference>
<comment type="caution">
    <text evidence="2">The sequence shown here is derived from an EMBL/GenBank/DDBJ whole genome shotgun (WGS) entry which is preliminary data.</text>
</comment>
<dbReference type="EMBL" id="MCFK01002420">
    <property type="protein sequence ID" value="RKF63671.1"/>
    <property type="molecule type" value="Genomic_DNA"/>
</dbReference>
<name>A0A420I206_9PEZI</name>
<feature type="region of interest" description="Disordered" evidence="1">
    <location>
        <begin position="217"/>
        <end position="240"/>
    </location>
</feature>
<organism evidence="2 3">
    <name type="scientific">Erysiphe neolycopersici</name>
    <dbReference type="NCBI Taxonomy" id="212602"/>
    <lineage>
        <taxon>Eukaryota</taxon>
        <taxon>Fungi</taxon>
        <taxon>Dikarya</taxon>
        <taxon>Ascomycota</taxon>
        <taxon>Pezizomycotina</taxon>
        <taxon>Leotiomycetes</taxon>
        <taxon>Erysiphales</taxon>
        <taxon>Erysiphaceae</taxon>
        <taxon>Erysiphe</taxon>
    </lineage>
</organism>
<dbReference type="PANTHER" id="PTHR47939">
    <property type="entry name" value="MEMBRANE-ASSOCIATED SALT-INDUCIBLE PROTEIN-LIKE"/>
    <property type="match status" value="1"/>
</dbReference>
<dbReference type="OrthoDB" id="185373at2759"/>
<dbReference type="AlphaFoldDB" id="A0A420I206"/>
<protein>
    <submittedName>
        <fullName evidence="2">Putative pentatricopeptide repeat protein</fullName>
    </submittedName>
</protein>
<evidence type="ECO:0000256" key="1">
    <source>
        <dbReference type="SAM" id="MobiDB-lite"/>
    </source>
</evidence>
<dbReference type="STRING" id="212602.A0A420I206"/>
<keyword evidence="3" id="KW-1185">Reference proteome</keyword>
<evidence type="ECO:0000313" key="3">
    <source>
        <dbReference type="Proteomes" id="UP000286134"/>
    </source>
</evidence>
<gene>
    <name evidence="2" type="ORF">OnM2_024030</name>
</gene>
<dbReference type="PANTHER" id="PTHR47939:SF1">
    <property type="entry name" value="OS04G0684500 PROTEIN"/>
    <property type="match status" value="1"/>
</dbReference>
<dbReference type="Gene3D" id="1.25.40.10">
    <property type="entry name" value="Tetratricopeptide repeat domain"/>
    <property type="match status" value="1"/>
</dbReference>
<proteinExistence type="predicted"/>
<dbReference type="InterPro" id="IPR050667">
    <property type="entry name" value="PPR-containing_protein"/>
</dbReference>
<accession>A0A420I206</accession>
<dbReference type="Proteomes" id="UP000286134">
    <property type="component" value="Unassembled WGS sequence"/>
</dbReference>
<dbReference type="InterPro" id="IPR011990">
    <property type="entry name" value="TPR-like_helical_dom_sf"/>
</dbReference>
<sequence length="936" mass="109172">MLQLKKISVLINYGILCKSCLTKLQVSRRRQSWIFRSFSHYVISRSRNSSGQVPPRVDRELHFYDQTPDGDRVERFVDKEYEERVEENLLDADLKQTIEENIPTLKKIYKSSIPNEYQLIDGLDRFEKAGAQFKVFADDLKIPDNLDKLSYEQRNKLLEHLMKNDLFADTDGQDLHEASNQKIKDDIVDSSDKKISYEVDPEHFDFSTVQKYLASEGRDSKSHENFSGSENSESVEDHRTERRFPVTSFPKAYQNHISLLQDCLDACFEHDHSHMIKGKPVKVTKEMLRNHLSRAYIFARKGLLAAPESIPLTMWEELWQILDTRTSENLKRLTYIRRLGEDMHELGVPMSISQRLVYVEALFLDGARKSAINLWQAVKPQRIDPIWNEYWEIGLRMLAQLGRFDQAFEIAESYFEDMRESSRYRALMPLIKACLVSKKVRSTQRAWSLYLRLRANLGNEMIMKDYDLLISWFMDAKEPELALAIFRDMMLTGDKLGAKYDSIAVQKISGITADFKGIKIDQTELEWENSRELSILPAKFKNKFFFGSWIKKLIGDGELNSAKKVIDLIQDHGINPSPMYMNGLIGAWFRRGDESEFLMADELAWRMINRRLEYMDIRDYQHSLQSPLRPVLNGRSIADKSALLFPMATIETFCLLIQQYRQRQKKESLSALFRAFVKSRIPPNTKYMNQIILTDTRNHKTSLAFETYRCLIARGVRPDFETFILLWNLMKRCVDPSVGRKSDWQSQNIGTCRQLFAEMIRWKPDLTARHEFPRELYDLIILSFSLKQDNVGTSVALRALQQEFNMFPDENSIRSIIFQLARFGLRNNVGMKPRRLNLSLPMTRNRISGVMEFFEKTKSRRAKFFLEKGVDPESLSNEARKEESIFITNEVLRQITIARLFGEKRDNVTCYTVAQQAAKQMGVPNCIVWEDTESKA</sequence>
<evidence type="ECO:0000313" key="2">
    <source>
        <dbReference type="EMBL" id="RKF63671.1"/>
    </source>
</evidence>